<keyword evidence="12" id="KW-0812">Transmembrane</keyword>
<dbReference type="OrthoDB" id="9764616at2"/>
<proteinExistence type="inferred from homology"/>
<comment type="similarity">
    <text evidence="2 11">Belongs to the class-I pyridine nucleotide-disulfide oxidoreductase family.</text>
</comment>
<keyword evidence="9" id="KW-0520">NAD</keyword>
<dbReference type="PRINTS" id="PR00368">
    <property type="entry name" value="FADPNR"/>
</dbReference>
<feature type="domain" description="Pyridine nucleotide-disulphide oxidoreductase dimerisation" evidence="13">
    <location>
        <begin position="344"/>
        <end position="450"/>
    </location>
</feature>
<evidence type="ECO:0000256" key="3">
    <source>
        <dbReference type="ARBA" id="ARBA00022630"/>
    </source>
</evidence>
<keyword evidence="6 11" id="KW-0560">Oxidoreductase</keyword>
<accession>A0A2C7AEV1</accession>
<feature type="binding site" evidence="9">
    <location>
        <position position="198"/>
    </location>
    <ligand>
        <name>NAD(+)</name>
        <dbReference type="ChEBI" id="CHEBI:57540"/>
    </ligand>
</feature>
<dbReference type="InterPro" id="IPR023753">
    <property type="entry name" value="FAD/NAD-binding_dom"/>
</dbReference>
<dbReference type="EMBL" id="PDNU01000001">
    <property type="protein sequence ID" value="PHK96940.1"/>
    <property type="molecule type" value="Genomic_DNA"/>
</dbReference>
<dbReference type="InterPro" id="IPR016156">
    <property type="entry name" value="FAD/NAD-linked_Rdtase_dimer_sf"/>
</dbReference>
<keyword evidence="12" id="KW-0472">Membrane</keyword>
<keyword evidence="16" id="KW-1185">Reference proteome</keyword>
<feature type="binding site" evidence="9">
    <location>
        <begin position="175"/>
        <end position="182"/>
    </location>
    <ligand>
        <name>NAD(+)</name>
        <dbReference type="ChEBI" id="CHEBI:57540"/>
    </ligand>
</feature>
<keyword evidence="7" id="KW-1015">Disulfide bond</keyword>
<evidence type="ECO:0000313" key="15">
    <source>
        <dbReference type="EMBL" id="PHK96940.1"/>
    </source>
</evidence>
<keyword evidence="9" id="KW-0547">Nucleotide-binding</keyword>
<evidence type="ECO:0000256" key="9">
    <source>
        <dbReference type="PIRSR" id="PIRSR000350-3"/>
    </source>
</evidence>
<feature type="disulfide bond" description="Redox-active" evidence="10">
    <location>
        <begin position="41"/>
        <end position="46"/>
    </location>
</feature>
<dbReference type="PIRSF" id="PIRSF000350">
    <property type="entry name" value="Mercury_reductase_MerA"/>
    <property type="match status" value="1"/>
</dbReference>
<dbReference type="RefSeq" id="WP_099093629.1">
    <property type="nucleotide sequence ID" value="NZ_PDNU01000001.1"/>
</dbReference>
<dbReference type="Pfam" id="PF07992">
    <property type="entry name" value="Pyr_redox_2"/>
    <property type="match status" value="1"/>
</dbReference>
<evidence type="ECO:0000256" key="10">
    <source>
        <dbReference type="PIRSR" id="PIRSR000350-4"/>
    </source>
</evidence>
<keyword evidence="12" id="KW-1133">Transmembrane helix</keyword>
<dbReference type="InterPro" id="IPR004099">
    <property type="entry name" value="Pyr_nucl-diS_OxRdtase_dimer"/>
</dbReference>
<evidence type="ECO:0000256" key="8">
    <source>
        <dbReference type="ARBA" id="ARBA00023284"/>
    </source>
</evidence>
<dbReference type="PANTHER" id="PTHR43014">
    <property type="entry name" value="MERCURIC REDUCTASE"/>
    <property type="match status" value="1"/>
</dbReference>
<dbReference type="InterPro" id="IPR001100">
    <property type="entry name" value="Pyr_nuc-diS_OxRdtase"/>
</dbReference>
<keyword evidence="4 11" id="KW-0274">FAD</keyword>
<sequence length="475" mass="49393">MPDHDVAIIGAGAAGLSVAAIAASLGRSVVLFERDRMGGACLNTGCVPTQALLAAARRAAALRGGARLGVEARDVAVDWPAVRAHVRQAIAQAAPQFSEERLRAQGVTVVRASAHFVAPDRIEAAGRTYGFRRAVIATGRAPLVPDLPGLVNLPWLTGETLLDLEEAPRHLLVLGGGATGAEMAQAHARLGCRVTLIELRPNILADEDAEMRLPVREALRRDGVEVLENTQVVDAERAGDGVALRLDSGALVQGSHLFFAMGHAPRLAALDLAAAGIEATPRGVAVGRDLRSPGNRRVWAAGAVADPEGLGPRGQAHAAALHARVVARGMLHRLPARLEHDALPRIVHTTPELAQLGMTEAEARAAGHAVRVARQPFSGNLRAIAEGETEGQVKLVLDGAGRLLGAGIVGHGAAEVAATLGLMMGRKLPLSALAEAVLPTATRAEAARQAALAFSTPQPAGSLARFWSGLVTRLR</sequence>
<evidence type="ECO:0000256" key="6">
    <source>
        <dbReference type="ARBA" id="ARBA00023002"/>
    </source>
</evidence>
<dbReference type="Proteomes" id="UP000223527">
    <property type="component" value="Unassembled WGS sequence"/>
</dbReference>
<dbReference type="GO" id="GO:0050660">
    <property type="term" value="F:flavin adenine dinucleotide binding"/>
    <property type="evidence" value="ECO:0007669"/>
    <property type="project" value="TreeGrafter"/>
</dbReference>
<dbReference type="Gene3D" id="3.50.50.60">
    <property type="entry name" value="FAD/NAD(P)-binding domain"/>
    <property type="match status" value="2"/>
</dbReference>
<keyword evidence="5" id="KW-0521">NADP</keyword>
<dbReference type="AlphaFoldDB" id="A0A2C7AEV1"/>
<feature type="binding site" evidence="9">
    <location>
        <position position="262"/>
    </location>
    <ligand>
        <name>NAD(+)</name>
        <dbReference type="ChEBI" id="CHEBI:57540"/>
    </ligand>
</feature>
<evidence type="ECO:0000256" key="12">
    <source>
        <dbReference type="SAM" id="Phobius"/>
    </source>
</evidence>
<protein>
    <submittedName>
        <fullName evidence="15">Dihydrolipoamide dehydrogenase</fullName>
    </submittedName>
</protein>
<dbReference type="PROSITE" id="PS00076">
    <property type="entry name" value="PYRIDINE_REDOX_1"/>
    <property type="match status" value="1"/>
</dbReference>
<comment type="cofactor">
    <cofactor evidence="1">
        <name>FAD</name>
        <dbReference type="ChEBI" id="CHEBI:57692"/>
    </cofactor>
</comment>
<dbReference type="PRINTS" id="PR00411">
    <property type="entry name" value="PNDRDTASEI"/>
</dbReference>
<evidence type="ECO:0000256" key="1">
    <source>
        <dbReference type="ARBA" id="ARBA00001974"/>
    </source>
</evidence>
<evidence type="ECO:0000256" key="11">
    <source>
        <dbReference type="RuleBase" id="RU003691"/>
    </source>
</evidence>
<evidence type="ECO:0000256" key="7">
    <source>
        <dbReference type="ARBA" id="ARBA00023157"/>
    </source>
</evidence>
<evidence type="ECO:0000313" key="16">
    <source>
        <dbReference type="Proteomes" id="UP000223527"/>
    </source>
</evidence>
<evidence type="ECO:0000256" key="5">
    <source>
        <dbReference type="ARBA" id="ARBA00022857"/>
    </source>
</evidence>
<evidence type="ECO:0000259" key="14">
    <source>
        <dbReference type="Pfam" id="PF07992"/>
    </source>
</evidence>
<dbReference type="InterPro" id="IPR012999">
    <property type="entry name" value="Pyr_OxRdtase_I_AS"/>
</dbReference>
<dbReference type="SUPFAM" id="SSF55424">
    <property type="entry name" value="FAD/NAD-linked reductases, dimerisation (C-terminal) domain"/>
    <property type="match status" value="1"/>
</dbReference>
<evidence type="ECO:0000259" key="13">
    <source>
        <dbReference type="Pfam" id="PF02852"/>
    </source>
</evidence>
<dbReference type="PANTHER" id="PTHR43014:SF2">
    <property type="entry name" value="MERCURIC REDUCTASE"/>
    <property type="match status" value="1"/>
</dbReference>
<dbReference type="GO" id="GO:0003955">
    <property type="term" value="F:NAD(P)H dehydrogenase (quinone) activity"/>
    <property type="evidence" value="ECO:0007669"/>
    <property type="project" value="TreeGrafter"/>
</dbReference>
<reference evidence="15 16" key="1">
    <citation type="submission" date="2017-10" db="EMBL/GenBank/DDBJ databases">
        <authorList>
            <person name="Banno H."/>
            <person name="Chua N.-H."/>
        </authorList>
    </citation>
    <scope>NUCLEOTIDE SEQUENCE [LARGE SCALE GENOMIC DNA]</scope>
    <source>
        <strain evidence="15 16">YW11</strain>
    </source>
</reference>
<evidence type="ECO:0000256" key="2">
    <source>
        <dbReference type="ARBA" id="ARBA00007532"/>
    </source>
</evidence>
<name>A0A2C7AEV1_9PROT</name>
<feature type="transmembrane region" description="Helical" evidence="12">
    <location>
        <begin position="6"/>
        <end position="26"/>
    </location>
</feature>
<evidence type="ECO:0000256" key="4">
    <source>
        <dbReference type="ARBA" id="ARBA00022827"/>
    </source>
</evidence>
<comment type="caution">
    <text evidence="15">The sequence shown here is derived from an EMBL/GenBank/DDBJ whole genome shotgun (WGS) entry which is preliminary data.</text>
</comment>
<dbReference type="Gene3D" id="3.30.390.30">
    <property type="match status" value="1"/>
</dbReference>
<feature type="domain" description="FAD/NAD(P)-binding" evidence="14">
    <location>
        <begin position="4"/>
        <end position="310"/>
    </location>
</feature>
<dbReference type="GO" id="GO:0016668">
    <property type="term" value="F:oxidoreductase activity, acting on a sulfur group of donors, NAD(P) as acceptor"/>
    <property type="evidence" value="ECO:0007669"/>
    <property type="project" value="InterPro"/>
</dbReference>
<gene>
    <name evidence="15" type="ORF">CR162_00775</name>
</gene>
<keyword evidence="8 11" id="KW-0676">Redox-active center</keyword>
<dbReference type="InterPro" id="IPR036188">
    <property type="entry name" value="FAD/NAD-bd_sf"/>
</dbReference>
<keyword evidence="3 11" id="KW-0285">Flavoprotein</keyword>
<organism evidence="15 16">
    <name type="scientific">Teichococcus rhizosphaerae</name>
    <dbReference type="NCBI Taxonomy" id="1335062"/>
    <lineage>
        <taxon>Bacteria</taxon>
        <taxon>Pseudomonadati</taxon>
        <taxon>Pseudomonadota</taxon>
        <taxon>Alphaproteobacteria</taxon>
        <taxon>Acetobacterales</taxon>
        <taxon>Roseomonadaceae</taxon>
        <taxon>Roseomonas</taxon>
    </lineage>
</organism>
<dbReference type="SUPFAM" id="SSF51905">
    <property type="entry name" value="FAD/NAD(P)-binding domain"/>
    <property type="match status" value="1"/>
</dbReference>
<dbReference type="Pfam" id="PF02852">
    <property type="entry name" value="Pyr_redox_dim"/>
    <property type="match status" value="1"/>
</dbReference>